<dbReference type="EMBL" id="JAZAVK010000211">
    <property type="protein sequence ID" value="KAK7416362.1"/>
    <property type="molecule type" value="Genomic_DNA"/>
</dbReference>
<feature type="domain" description="Carboxylesterase type B" evidence="4">
    <location>
        <begin position="359"/>
        <end position="526"/>
    </location>
</feature>
<evidence type="ECO:0000256" key="2">
    <source>
        <dbReference type="ARBA" id="ARBA00022801"/>
    </source>
</evidence>
<dbReference type="InterPro" id="IPR019826">
    <property type="entry name" value="Carboxylesterase_B_AS"/>
</dbReference>
<feature type="non-terminal residue" evidence="5">
    <location>
        <position position="612"/>
    </location>
</feature>
<feature type="domain" description="Carboxylesterase type B" evidence="4">
    <location>
        <begin position="273"/>
        <end position="346"/>
    </location>
</feature>
<keyword evidence="2 3" id="KW-0378">Hydrolase</keyword>
<proteinExistence type="inferred from homology"/>
<evidence type="ECO:0000256" key="1">
    <source>
        <dbReference type="ARBA" id="ARBA00005964"/>
    </source>
</evidence>
<evidence type="ECO:0000259" key="4">
    <source>
        <dbReference type="Pfam" id="PF00135"/>
    </source>
</evidence>
<sequence>MLINAKDIRNGGHLVSDSDSLFPSLVKEIGIEQAVETVRFSEANIRRLRDLVAQLDPAEREAVEFRDVTTTTAFEDRGSLQEAANGVRQLIKALPDGDLKYKVAFKDDRWQASLTRDFSDRFTLECNTPVVSITDTTQSSDAYAYTVHTPRGTLRAKKIIHCTNGYSSHLISNLVSKLYSLRGTMSTQKLGPSFPLLGEKISWAHISKGVMFLGGESQKLSGLLTSDDSFVASDARKTLCSAALKIWKDAALVEPLEVWSGSMGFTADDAAHPTRSSTTAPKTPLVPVAIAPNFEEPIEDELNCLVMNITTPTTDTNAKLPVMVYIHGGSFLFGGANKGVFDLSTLLLTPRLATLPSCNFGLYDQQVALRWVNHYIASFGGDPDNVTIYGESAGGMSVSHQLAAKTPAPFYRAIVMSGYLNTIPIWTLSRHEKHYQAFLKYLGIDPESPSALGQWRRVPQDVVARATIPVEGIFNATGNPCHDGVFHAVKPSFDAIASPISWLKGYMVGDVLDEGMIFYESICEDDFSTVQAGLASWIGPDAADVILELYGVTLDLAKDKFVKHEHHIFAQARGLFRSGPGVAFDFEDSLNASYLQDQVEYFTHIMFEAAGN</sequence>
<dbReference type="PANTHER" id="PTHR43142">
    <property type="entry name" value="CARBOXYLIC ESTER HYDROLASE"/>
    <property type="match status" value="1"/>
</dbReference>
<comment type="caution">
    <text evidence="5">The sequence shown here is derived from an EMBL/GenBank/DDBJ whole genome shotgun (WGS) entry which is preliminary data.</text>
</comment>
<evidence type="ECO:0000313" key="6">
    <source>
        <dbReference type="Proteomes" id="UP001498421"/>
    </source>
</evidence>
<keyword evidence="6" id="KW-1185">Reference proteome</keyword>
<evidence type="ECO:0000313" key="5">
    <source>
        <dbReference type="EMBL" id="KAK7416362.1"/>
    </source>
</evidence>
<accession>A0ABR1H5W2</accession>
<dbReference type="Pfam" id="PF00135">
    <property type="entry name" value="COesterase"/>
    <property type="match status" value="2"/>
</dbReference>
<dbReference type="Proteomes" id="UP001498421">
    <property type="component" value="Unassembled WGS sequence"/>
</dbReference>
<gene>
    <name evidence="5" type="ORF">QQZ08_012019</name>
</gene>
<dbReference type="InterPro" id="IPR029058">
    <property type="entry name" value="AB_hydrolase_fold"/>
</dbReference>
<dbReference type="SUPFAM" id="SSF51905">
    <property type="entry name" value="FAD/NAD(P)-binding domain"/>
    <property type="match status" value="1"/>
</dbReference>
<organism evidence="5 6">
    <name type="scientific">Neonectria magnoliae</name>
    <dbReference type="NCBI Taxonomy" id="2732573"/>
    <lineage>
        <taxon>Eukaryota</taxon>
        <taxon>Fungi</taxon>
        <taxon>Dikarya</taxon>
        <taxon>Ascomycota</taxon>
        <taxon>Pezizomycotina</taxon>
        <taxon>Sordariomycetes</taxon>
        <taxon>Hypocreomycetidae</taxon>
        <taxon>Hypocreales</taxon>
        <taxon>Nectriaceae</taxon>
        <taxon>Neonectria</taxon>
    </lineage>
</organism>
<name>A0ABR1H5W2_9HYPO</name>
<protein>
    <recommendedName>
        <fullName evidence="3">Carboxylic ester hydrolase</fullName>
        <ecNumber evidence="3">3.1.1.-</ecNumber>
    </recommendedName>
</protein>
<reference evidence="5 6" key="1">
    <citation type="journal article" date="2025" name="Microbiol. Resour. Announc.">
        <title>Draft genome sequences for Neonectria magnoliae and Neonectria punicea, canker pathogens of Liriodendron tulipifera and Acer saccharum in West Virginia.</title>
        <authorList>
            <person name="Petronek H.M."/>
            <person name="Kasson M.T."/>
            <person name="Metheny A.M."/>
            <person name="Stauder C.M."/>
            <person name="Lovett B."/>
            <person name="Lynch S.C."/>
            <person name="Garnas J.R."/>
            <person name="Kasson L.R."/>
            <person name="Stajich J.E."/>
        </authorList>
    </citation>
    <scope>NUCLEOTIDE SEQUENCE [LARGE SCALE GENOMIC DNA]</scope>
    <source>
        <strain evidence="5 6">NRRL 64651</strain>
    </source>
</reference>
<dbReference type="PROSITE" id="PS00122">
    <property type="entry name" value="CARBOXYLESTERASE_B_1"/>
    <property type="match status" value="1"/>
</dbReference>
<dbReference type="EC" id="3.1.1.-" evidence="3"/>
<dbReference type="InterPro" id="IPR002018">
    <property type="entry name" value="CarbesteraseB"/>
</dbReference>
<dbReference type="Gene3D" id="3.40.50.1820">
    <property type="entry name" value="alpha/beta hydrolase"/>
    <property type="match status" value="1"/>
</dbReference>
<dbReference type="InterPro" id="IPR036188">
    <property type="entry name" value="FAD/NAD-bd_sf"/>
</dbReference>
<dbReference type="PANTHER" id="PTHR43142:SF11">
    <property type="entry name" value="CARBOXYLIC ESTER HYDROLASE"/>
    <property type="match status" value="1"/>
</dbReference>
<dbReference type="SUPFAM" id="SSF53474">
    <property type="entry name" value="alpha/beta-Hydrolases"/>
    <property type="match status" value="1"/>
</dbReference>
<evidence type="ECO:0000256" key="3">
    <source>
        <dbReference type="RuleBase" id="RU361235"/>
    </source>
</evidence>
<comment type="similarity">
    <text evidence="1 3">Belongs to the type-B carboxylesterase/lipase family.</text>
</comment>